<keyword evidence="4" id="KW-1185">Reference proteome</keyword>
<protein>
    <submittedName>
        <fullName evidence="3">Uncharacterized protein</fullName>
    </submittedName>
</protein>
<feature type="compositionally biased region" description="Polar residues" evidence="1">
    <location>
        <begin position="108"/>
        <end position="122"/>
    </location>
</feature>
<proteinExistence type="predicted"/>
<feature type="compositionally biased region" description="Low complexity" evidence="1">
    <location>
        <begin position="198"/>
        <end position="211"/>
    </location>
</feature>
<evidence type="ECO:0000256" key="1">
    <source>
        <dbReference type="SAM" id="MobiDB-lite"/>
    </source>
</evidence>
<dbReference type="EMBL" id="BPQB01000079">
    <property type="protein sequence ID" value="GJE97930.1"/>
    <property type="molecule type" value="Genomic_DNA"/>
</dbReference>
<keyword evidence="2" id="KW-0812">Transmembrane</keyword>
<reference evidence="3 4" key="1">
    <citation type="submission" date="2021-08" db="EMBL/GenBank/DDBJ databases">
        <title>Draft Genome Sequence of Phanerochaete sordida strain YK-624.</title>
        <authorList>
            <person name="Mori T."/>
            <person name="Dohra H."/>
            <person name="Suzuki T."/>
            <person name="Kawagishi H."/>
            <person name="Hirai H."/>
        </authorList>
    </citation>
    <scope>NUCLEOTIDE SEQUENCE [LARGE SCALE GENOMIC DNA]</scope>
    <source>
        <strain evidence="3 4">YK-624</strain>
    </source>
</reference>
<evidence type="ECO:0000313" key="3">
    <source>
        <dbReference type="EMBL" id="GJE97930.1"/>
    </source>
</evidence>
<feature type="region of interest" description="Disordered" evidence="1">
    <location>
        <begin position="141"/>
        <end position="326"/>
    </location>
</feature>
<evidence type="ECO:0000256" key="2">
    <source>
        <dbReference type="SAM" id="Phobius"/>
    </source>
</evidence>
<dbReference type="AlphaFoldDB" id="A0A9P3LK22"/>
<feature type="region of interest" description="Disordered" evidence="1">
    <location>
        <begin position="107"/>
        <end position="127"/>
    </location>
</feature>
<gene>
    <name evidence="3" type="ORF">PsYK624_141520</name>
</gene>
<feature type="compositionally biased region" description="Polar residues" evidence="1">
    <location>
        <begin position="163"/>
        <end position="172"/>
    </location>
</feature>
<sequence length="326" mass="33786">MPAPAAAAVSTATRVVVETPSGTIITTTVFPTAAPTATSGSEGAAPAPHAAVDSVPVAAIAGGAVAGVVLAVAAVIAWHLWGRSIKRKEAEKRKQAFAFFQVRENTRHNASSLSRPQSSYRPASTASSTAARKVKFVSLDPRTTFSDPNSSAATEKEKDAADSTDSIPSLPSTARLLSHAPARPSPLAKSVTPPDESPSPSAEASAPLLPERPSPVRSNTDASKGSGPPTSWRIPAGTLEPPRRLSHKSSTASSVSVYSNQSGEERQIRAPPSLIMAALGQQDPSQPLIPEYTPAQRLSATESEEPNRLSHVSATSTSSREVGIAR</sequence>
<keyword evidence="2" id="KW-1133">Transmembrane helix</keyword>
<organism evidence="3 4">
    <name type="scientific">Phanerochaete sordida</name>
    <dbReference type="NCBI Taxonomy" id="48140"/>
    <lineage>
        <taxon>Eukaryota</taxon>
        <taxon>Fungi</taxon>
        <taxon>Dikarya</taxon>
        <taxon>Basidiomycota</taxon>
        <taxon>Agaricomycotina</taxon>
        <taxon>Agaricomycetes</taxon>
        <taxon>Polyporales</taxon>
        <taxon>Phanerochaetaceae</taxon>
        <taxon>Phanerochaete</taxon>
    </lineage>
</organism>
<evidence type="ECO:0000313" key="4">
    <source>
        <dbReference type="Proteomes" id="UP000703269"/>
    </source>
</evidence>
<feature type="compositionally biased region" description="Polar residues" evidence="1">
    <location>
        <begin position="141"/>
        <end position="153"/>
    </location>
</feature>
<accession>A0A9P3LK22</accession>
<feature type="transmembrane region" description="Helical" evidence="2">
    <location>
        <begin position="57"/>
        <end position="81"/>
    </location>
</feature>
<feature type="compositionally biased region" description="Low complexity" evidence="1">
    <location>
        <begin position="248"/>
        <end position="262"/>
    </location>
</feature>
<comment type="caution">
    <text evidence="3">The sequence shown here is derived from an EMBL/GenBank/DDBJ whole genome shotgun (WGS) entry which is preliminary data.</text>
</comment>
<dbReference type="Proteomes" id="UP000703269">
    <property type="component" value="Unassembled WGS sequence"/>
</dbReference>
<dbReference type="OrthoDB" id="3244253at2759"/>
<keyword evidence="2" id="KW-0472">Membrane</keyword>
<name>A0A9P3LK22_9APHY</name>
<feature type="compositionally biased region" description="Polar residues" evidence="1">
    <location>
        <begin position="310"/>
        <end position="320"/>
    </location>
</feature>